<dbReference type="Pfam" id="PF25564">
    <property type="entry name" value="DUF7933"/>
    <property type="match status" value="1"/>
</dbReference>
<gene>
    <name evidence="3" type="ORF">GCM10025865_14400</name>
</gene>
<proteinExistence type="predicted"/>
<reference evidence="4" key="1">
    <citation type="journal article" date="2019" name="Int. J. Syst. Evol. Microbiol.">
        <title>The Global Catalogue of Microorganisms (GCM) 10K type strain sequencing project: providing services to taxonomists for standard genome sequencing and annotation.</title>
        <authorList>
            <consortium name="The Broad Institute Genomics Platform"/>
            <consortium name="The Broad Institute Genome Sequencing Center for Infectious Disease"/>
            <person name="Wu L."/>
            <person name="Ma J."/>
        </authorList>
    </citation>
    <scope>NUCLEOTIDE SEQUENCE [LARGE SCALE GENOMIC DNA]</scope>
    <source>
        <strain evidence="4">NBRC 108565</strain>
    </source>
</reference>
<protein>
    <recommendedName>
        <fullName evidence="2">DUF7933 domain-containing protein</fullName>
    </recommendedName>
</protein>
<dbReference type="EMBL" id="AP027729">
    <property type="protein sequence ID" value="BDZ42141.1"/>
    <property type="molecule type" value="Genomic_DNA"/>
</dbReference>
<name>A0ABM8G294_9CELL</name>
<keyword evidence="4" id="KW-1185">Reference proteome</keyword>
<evidence type="ECO:0000256" key="1">
    <source>
        <dbReference type="SAM" id="MobiDB-lite"/>
    </source>
</evidence>
<feature type="domain" description="DUF7933" evidence="2">
    <location>
        <begin position="340"/>
        <end position="438"/>
    </location>
</feature>
<feature type="region of interest" description="Disordered" evidence="1">
    <location>
        <begin position="442"/>
        <end position="487"/>
    </location>
</feature>
<evidence type="ECO:0000259" key="2">
    <source>
        <dbReference type="Pfam" id="PF25564"/>
    </source>
</evidence>
<accession>A0ABM8G294</accession>
<feature type="compositionally biased region" description="Basic residues" evidence="1">
    <location>
        <begin position="457"/>
        <end position="479"/>
    </location>
</feature>
<evidence type="ECO:0000313" key="3">
    <source>
        <dbReference type="EMBL" id="BDZ42141.1"/>
    </source>
</evidence>
<organism evidence="3 4">
    <name type="scientific">Paraoerskovia sediminicola</name>
    <dbReference type="NCBI Taxonomy" id="1138587"/>
    <lineage>
        <taxon>Bacteria</taxon>
        <taxon>Bacillati</taxon>
        <taxon>Actinomycetota</taxon>
        <taxon>Actinomycetes</taxon>
        <taxon>Micrococcales</taxon>
        <taxon>Cellulomonadaceae</taxon>
        <taxon>Paraoerskovia</taxon>
    </lineage>
</organism>
<sequence>MPVTAVVAPVAPAAAVPGQPGVMEAPANFFAENFENVTWPEPVGETQIGTNPDAWDAADWVQTLTEYPFDDDGTAADFQAGYVNENGTTTYSADAQWAAGTFCNGFITAAHGNQAFSNLNSDAPLPASAPAQVCGDARSWNSVRLLANVMGQYHLNANQNPYFGQGLGDPADPLENHVVSSYTAGSGIDPGTMLEFDEPIDVDPGRYYQASIDIAAMSCITSGNGAIPQIFLTQSDGSESPVFSNAINTCNPGGLGEIFQYGPGGGANNIGRQRTTRVGTFLSDQALRSTGDTLGIRINNDQAATAGNDSAFDNIVVLDTTPKIDKEFSAYPGPGSDGVYPTGADGTLTFTITNTFDPIDPEEPSGPKEDFSFVDTINDGDLQLTGTSETTCGDGTVTVDTGAGTVALDGGDLVDPNLVSCTVTVGVTSDVAGTYTNGPDDMELVGLNPRVTPRSPSRSRARCRVRRRRSSGRSPRTARRQPSSTST</sequence>
<dbReference type="InterPro" id="IPR057693">
    <property type="entry name" value="DUF7933"/>
</dbReference>
<evidence type="ECO:0000313" key="4">
    <source>
        <dbReference type="Proteomes" id="UP001321475"/>
    </source>
</evidence>
<dbReference type="Proteomes" id="UP001321475">
    <property type="component" value="Chromosome"/>
</dbReference>